<gene>
    <name evidence="1" type="ORF">MILVUS5_LOCUS4798</name>
</gene>
<name>A0ACB0INU9_TRIPR</name>
<dbReference type="EMBL" id="CASHSV030000002">
    <property type="protein sequence ID" value="CAJ2633761.1"/>
    <property type="molecule type" value="Genomic_DNA"/>
</dbReference>
<keyword evidence="2" id="KW-1185">Reference proteome</keyword>
<proteinExistence type="predicted"/>
<evidence type="ECO:0000313" key="2">
    <source>
        <dbReference type="Proteomes" id="UP001177021"/>
    </source>
</evidence>
<reference evidence="1" key="1">
    <citation type="submission" date="2023-10" db="EMBL/GenBank/DDBJ databases">
        <authorList>
            <person name="Rodriguez Cubillos JULIANA M."/>
            <person name="De Vega J."/>
        </authorList>
    </citation>
    <scope>NUCLEOTIDE SEQUENCE</scope>
</reference>
<evidence type="ECO:0000313" key="1">
    <source>
        <dbReference type="EMBL" id="CAJ2633761.1"/>
    </source>
</evidence>
<accession>A0ACB0INU9</accession>
<dbReference type="Proteomes" id="UP001177021">
    <property type="component" value="Unassembled WGS sequence"/>
</dbReference>
<protein>
    <submittedName>
        <fullName evidence="1">Uncharacterized protein</fullName>
    </submittedName>
</protein>
<organism evidence="1 2">
    <name type="scientific">Trifolium pratense</name>
    <name type="common">Red clover</name>
    <dbReference type="NCBI Taxonomy" id="57577"/>
    <lineage>
        <taxon>Eukaryota</taxon>
        <taxon>Viridiplantae</taxon>
        <taxon>Streptophyta</taxon>
        <taxon>Embryophyta</taxon>
        <taxon>Tracheophyta</taxon>
        <taxon>Spermatophyta</taxon>
        <taxon>Magnoliopsida</taxon>
        <taxon>eudicotyledons</taxon>
        <taxon>Gunneridae</taxon>
        <taxon>Pentapetalae</taxon>
        <taxon>rosids</taxon>
        <taxon>fabids</taxon>
        <taxon>Fabales</taxon>
        <taxon>Fabaceae</taxon>
        <taxon>Papilionoideae</taxon>
        <taxon>50 kb inversion clade</taxon>
        <taxon>NPAAA clade</taxon>
        <taxon>Hologalegina</taxon>
        <taxon>IRL clade</taxon>
        <taxon>Trifolieae</taxon>
        <taxon>Trifolium</taxon>
    </lineage>
</organism>
<comment type="caution">
    <text evidence="1">The sequence shown here is derived from an EMBL/GenBank/DDBJ whole genome shotgun (WGS) entry which is preliminary data.</text>
</comment>
<sequence>MEKCVPMAAGKNEDLKYEVSNNNNRINVHIADDIAFSILSKLPIKSLKRFGCVRKSWSLLFENPYFMNMLRNHFLYNNNRHCSDYGGDTFLFLYEPLRPHYYRASFYLLSNDKFEDRIKLDLPPPFDGEDIAMYILSSVSVNGIFCLGKDTRRGIVNSFQAALWNPATAEVMGIPPSPDESVPPYRDPFFIFHGFGYDNVRDDYKLIRYITFFQVVDEEEDVPYEDRSYDPLLQIYSLRSNSWRILDVNIPDGYDISMIDFEKPVGVYMDGVCHWWGTTDFGNGEGYLVSFDLRNEVFFTTPTPVELDMDLSRDPISIEWPDAIDRRLVVLNESIALISNRFKATTFHISILVELGVKESWIKLFIVGPIPSLDWPIAVGKKGGICFRQTNDELVWIDLSTQIIDEIGVKGERYCYQMGIYKESLLCIGGIND</sequence>